<dbReference type="PANTHER" id="PTHR39179:SF2">
    <property type="entry name" value="ENDOSPORE COAT-ASSOCIATED PROTEIN YUTH"/>
    <property type="match status" value="1"/>
</dbReference>
<dbReference type="PANTHER" id="PTHR39179">
    <property type="entry name" value="SPORE COAT PROTEIN I"/>
    <property type="match status" value="1"/>
</dbReference>
<comment type="caution">
    <text evidence="1">The sequence shown here is derived from an EMBL/GenBank/DDBJ whole genome shotgun (WGS) entry which is preliminary data.</text>
</comment>
<dbReference type="GO" id="GO:0042601">
    <property type="term" value="C:endospore-forming forespore"/>
    <property type="evidence" value="ECO:0007669"/>
    <property type="project" value="TreeGrafter"/>
</dbReference>
<proteinExistence type="predicted"/>
<keyword evidence="1" id="KW-0946">Virion</keyword>
<reference evidence="1" key="1">
    <citation type="journal article" date="2014" name="Int. J. Syst. Evol. Microbiol.">
        <title>Complete genome sequence of Corynebacterium casei LMG S-19264T (=DSM 44701T), isolated from a smear-ripened cheese.</title>
        <authorList>
            <consortium name="US DOE Joint Genome Institute (JGI-PGF)"/>
            <person name="Walter F."/>
            <person name="Albersmeier A."/>
            <person name="Kalinowski J."/>
            <person name="Ruckert C."/>
        </authorList>
    </citation>
    <scope>NUCLEOTIDE SEQUENCE</scope>
    <source>
        <strain evidence="1">CGMCC 1.6333</strain>
    </source>
</reference>
<keyword evidence="2" id="KW-1185">Reference proteome</keyword>
<dbReference type="Proteomes" id="UP000618460">
    <property type="component" value="Unassembled WGS sequence"/>
</dbReference>
<name>A0A917WX97_9BACI</name>
<protein>
    <submittedName>
        <fullName evidence="1">Spore coat protein YutH</fullName>
    </submittedName>
</protein>
<reference evidence="1" key="2">
    <citation type="submission" date="2020-09" db="EMBL/GenBank/DDBJ databases">
        <authorList>
            <person name="Sun Q."/>
            <person name="Zhou Y."/>
        </authorList>
    </citation>
    <scope>NUCLEOTIDE SEQUENCE</scope>
    <source>
        <strain evidence="1">CGMCC 1.6333</strain>
    </source>
</reference>
<evidence type="ECO:0000313" key="1">
    <source>
        <dbReference type="EMBL" id="GGM37245.1"/>
    </source>
</evidence>
<evidence type="ECO:0000313" key="2">
    <source>
        <dbReference type="Proteomes" id="UP000618460"/>
    </source>
</evidence>
<dbReference type="OrthoDB" id="2986702at2"/>
<dbReference type="InterPro" id="IPR011009">
    <property type="entry name" value="Kinase-like_dom_sf"/>
</dbReference>
<dbReference type="RefSeq" id="WP_117156634.1">
    <property type="nucleotide sequence ID" value="NZ_BMLG01000015.1"/>
</dbReference>
<organism evidence="1 2">
    <name type="scientific">Paraliobacillus quinghaiensis</name>
    <dbReference type="NCBI Taxonomy" id="470815"/>
    <lineage>
        <taxon>Bacteria</taxon>
        <taxon>Bacillati</taxon>
        <taxon>Bacillota</taxon>
        <taxon>Bacilli</taxon>
        <taxon>Bacillales</taxon>
        <taxon>Bacillaceae</taxon>
        <taxon>Paraliobacillus</taxon>
    </lineage>
</organism>
<dbReference type="InterPro" id="IPR047175">
    <property type="entry name" value="CotS-like"/>
</dbReference>
<dbReference type="SUPFAM" id="SSF56112">
    <property type="entry name" value="Protein kinase-like (PK-like)"/>
    <property type="match status" value="1"/>
</dbReference>
<dbReference type="EMBL" id="BMLG01000015">
    <property type="protein sequence ID" value="GGM37245.1"/>
    <property type="molecule type" value="Genomic_DNA"/>
</dbReference>
<gene>
    <name evidence="1" type="ORF">GCM10011351_24300</name>
</gene>
<accession>A0A917WX97</accession>
<keyword evidence="1" id="KW-0167">Capsid protein</keyword>
<dbReference type="AlphaFoldDB" id="A0A917WX97"/>
<sequence length="307" mass="37133">MEVDNYQGYQIGDQYYFIAPTEQVEVIHLEHNWCADFLIENGYRQVAKVIQNQQEQWITTENDKHYIVLQANQSSQMKLSHGEQLAHFHQTGALYPYTPNYISTYGLWQSLWEEKLAGFEAYYQTQLEVRPASRYLRLFIDTFPYLIGLTENAIQYVQEANLERRFDRPDQACITFQRYRNQLEHYFIFSDQFFYDHPSRDLAEYIRPFLLDNNEKKNQYIRSFLDDYEKVRPLSVFSWRILFARLLCPIHLFDFIDKAKHQVDSEETYFRYKDLLEKQVNYEKGLKSFYHMVGIDPNQNEIPFLDW</sequence>
<dbReference type="Gene3D" id="3.90.1200.10">
    <property type="match status" value="1"/>
</dbReference>